<feature type="binding site" evidence="8">
    <location>
        <position position="237"/>
    </location>
    <ligand>
        <name>Mg(2+)</name>
        <dbReference type="ChEBI" id="CHEBI:18420"/>
    </ligand>
</feature>
<evidence type="ECO:0000256" key="7">
    <source>
        <dbReference type="PIRSR" id="PIRSR601952-1"/>
    </source>
</evidence>
<evidence type="ECO:0000256" key="6">
    <source>
        <dbReference type="ARBA" id="ARBA00022842"/>
    </source>
</evidence>
<evidence type="ECO:0000256" key="10">
    <source>
        <dbReference type="SAM" id="MobiDB-lite"/>
    </source>
</evidence>
<evidence type="ECO:0000256" key="5">
    <source>
        <dbReference type="ARBA" id="ARBA00022833"/>
    </source>
</evidence>
<keyword evidence="3 8" id="KW-0479">Metal-binding</keyword>
<dbReference type="EMBL" id="WNHB01000002">
    <property type="protein sequence ID" value="MTT30624.1"/>
    <property type="molecule type" value="Genomic_DNA"/>
</dbReference>
<feature type="compositionally biased region" description="Acidic residues" evidence="10">
    <location>
        <begin position="293"/>
        <end position="302"/>
    </location>
</feature>
<feature type="region of interest" description="Disordered" evidence="10">
    <location>
        <begin position="289"/>
        <end position="309"/>
    </location>
</feature>
<comment type="similarity">
    <text evidence="1 9">Belongs to the alkaline phosphatase family.</text>
</comment>
<keyword evidence="5 8" id="KW-0862">Zinc</keyword>
<evidence type="ECO:0000313" key="12">
    <source>
        <dbReference type="Proteomes" id="UP000440978"/>
    </source>
</evidence>
<feature type="region of interest" description="Disordered" evidence="10">
    <location>
        <begin position="136"/>
        <end position="160"/>
    </location>
</feature>
<feature type="binding site" evidence="8">
    <location>
        <position position="284"/>
    </location>
    <ligand>
        <name>Zn(2+)</name>
        <dbReference type="ChEBI" id="CHEBI:29105"/>
        <label>2</label>
    </ligand>
</feature>
<dbReference type="SUPFAM" id="SSF53649">
    <property type="entry name" value="Alkaline phosphatase-like"/>
    <property type="match status" value="1"/>
</dbReference>
<gene>
    <name evidence="11" type="ORF">GMB86_01170</name>
</gene>
<protein>
    <submittedName>
        <fullName evidence="11">Alkaline phosphatase</fullName>
    </submittedName>
</protein>
<feature type="compositionally biased region" description="Basic and acidic residues" evidence="10">
    <location>
        <begin position="145"/>
        <end position="156"/>
    </location>
</feature>
<evidence type="ECO:0000256" key="9">
    <source>
        <dbReference type="RuleBase" id="RU003946"/>
    </source>
</evidence>
<keyword evidence="2" id="KW-0597">Phosphoprotein</keyword>
<dbReference type="AlphaFoldDB" id="A0A6N8CL67"/>
<evidence type="ECO:0000256" key="3">
    <source>
        <dbReference type="ARBA" id="ARBA00022723"/>
    </source>
</evidence>
<sequence>MGPSAREAVRLATVGMSDNLEMNKMPYTGNMHTSSTSVVTDSAAAGTAMATGVKTYNGAVGVDANQKAVKSVLESAHQIGKATGLVTTSQITDATPAAFGSHVLNRKQQSEIADQYLTKSKVDVLLGGGEDFWYPTGQAGAYPDHPSEDPSEESKGTKGNLVKKAEKLGYKYVTNQKQLLNQSNNKVLGLFANEEMFQQNPEGQGDVYNPSVPLPTMTKKAIDTLSKNKKGFFLMVEEEAIDEMAHFDNANLTIKSGQQLDQSVKVAKDYAKSHPDTLVLVLGDHETGGLTVETDDSTDESGDGLSKEDGPFQVAHSGQKFMIDWTTGGHSAVDVPITAMGKNAHLFEGTYENTYIHDALLKAMGIR</sequence>
<feature type="binding site" evidence="8">
    <location>
        <position position="93"/>
    </location>
    <ligand>
        <name>Mg(2+)</name>
        <dbReference type="ChEBI" id="CHEBI:18420"/>
    </ligand>
</feature>
<comment type="caution">
    <text evidence="11">The sequence shown here is derived from an EMBL/GenBank/DDBJ whole genome shotgun (WGS) entry which is preliminary data.</text>
</comment>
<comment type="cofactor">
    <cofactor evidence="8">
        <name>Zn(2+)</name>
        <dbReference type="ChEBI" id="CHEBI:29105"/>
    </cofactor>
    <text evidence="8">Binds 2 Zn(2+) ions.</text>
</comment>
<dbReference type="OrthoDB" id="9794455at2"/>
<name>A0A6N8CL67_9BACI</name>
<feature type="binding site" evidence="8">
    <location>
        <position position="242"/>
    </location>
    <ligand>
        <name>Zn(2+)</name>
        <dbReference type="ChEBI" id="CHEBI:29105"/>
        <label>2</label>
    </ligand>
</feature>
<feature type="binding site" evidence="8">
    <location>
        <position position="330"/>
    </location>
    <ligand>
        <name>Zn(2+)</name>
        <dbReference type="ChEBI" id="CHEBI:29105"/>
        <label>2</label>
    </ligand>
</feature>
<organism evidence="11 12">
    <name type="scientific">Terrilactibacillus tamarindi</name>
    <dbReference type="NCBI Taxonomy" id="2599694"/>
    <lineage>
        <taxon>Bacteria</taxon>
        <taxon>Bacillati</taxon>
        <taxon>Bacillota</taxon>
        <taxon>Bacilli</taxon>
        <taxon>Bacillales</taxon>
        <taxon>Bacillaceae</taxon>
        <taxon>Terrilactibacillus</taxon>
    </lineage>
</organism>
<dbReference type="Proteomes" id="UP000440978">
    <property type="component" value="Unassembled WGS sequence"/>
</dbReference>
<dbReference type="Pfam" id="PF00245">
    <property type="entry name" value="Alk_phosphatase"/>
    <property type="match status" value="2"/>
</dbReference>
<comment type="cofactor">
    <cofactor evidence="8">
        <name>Mg(2+)</name>
        <dbReference type="ChEBI" id="CHEBI:18420"/>
    </cofactor>
    <text evidence="8">Binds 1 Mg(2+) ion.</text>
</comment>
<dbReference type="PROSITE" id="PS00123">
    <property type="entry name" value="ALKALINE_PHOSPHATASE"/>
    <property type="match status" value="1"/>
</dbReference>
<accession>A0A6N8CL67</accession>
<keyword evidence="12" id="KW-1185">Reference proteome</keyword>
<evidence type="ECO:0000256" key="1">
    <source>
        <dbReference type="ARBA" id="ARBA00005984"/>
    </source>
</evidence>
<evidence type="ECO:0000256" key="8">
    <source>
        <dbReference type="PIRSR" id="PIRSR601952-2"/>
    </source>
</evidence>
<dbReference type="PANTHER" id="PTHR11596">
    <property type="entry name" value="ALKALINE PHOSPHATASE"/>
    <property type="match status" value="1"/>
</dbReference>
<reference evidence="11 12" key="1">
    <citation type="submission" date="2019-11" db="EMBL/GenBank/DDBJ databases">
        <title>Terrilactibacillus tamarindus sp. nov. BCM23-1 isolated from bark of Tamarindus indica.</title>
        <authorList>
            <person name="Kingkaew E."/>
            <person name="Tanasupawat S."/>
        </authorList>
    </citation>
    <scope>NUCLEOTIDE SEQUENCE [LARGE SCALE GENOMIC DNA]</scope>
    <source>
        <strain evidence="11 12">BCM23-1</strain>
    </source>
</reference>
<dbReference type="Gene3D" id="3.40.720.10">
    <property type="entry name" value="Alkaline Phosphatase, subunit A"/>
    <property type="match status" value="1"/>
</dbReference>
<dbReference type="InterPro" id="IPR017850">
    <property type="entry name" value="Alkaline_phosphatase_core_sf"/>
</dbReference>
<dbReference type="InterPro" id="IPR001952">
    <property type="entry name" value="Alkaline_phosphatase"/>
</dbReference>
<feature type="binding site" evidence="8">
    <location>
        <position position="95"/>
    </location>
    <ligand>
        <name>Mg(2+)</name>
        <dbReference type="ChEBI" id="CHEBI:18420"/>
    </ligand>
</feature>
<feature type="binding site" evidence="8">
    <location>
        <position position="285"/>
    </location>
    <ligand>
        <name>Zn(2+)</name>
        <dbReference type="ChEBI" id="CHEBI:29105"/>
        <label>2</label>
    </ligand>
</feature>
<dbReference type="PANTHER" id="PTHR11596:SF5">
    <property type="entry name" value="ALKALINE PHOSPHATASE"/>
    <property type="match status" value="1"/>
</dbReference>
<dbReference type="PRINTS" id="PR00113">
    <property type="entry name" value="ALKPHPHTASE"/>
</dbReference>
<dbReference type="InterPro" id="IPR018299">
    <property type="entry name" value="Alkaline_phosphatase_AS"/>
</dbReference>
<feature type="active site" description="Phosphoserine intermediate" evidence="7">
    <location>
        <position position="42"/>
    </location>
</feature>
<proteinExistence type="inferred from homology"/>
<evidence type="ECO:0000256" key="2">
    <source>
        <dbReference type="ARBA" id="ARBA00022553"/>
    </source>
</evidence>
<feature type="binding site" evidence="8">
    <location>
        <position position="246"/>
    </location>
    <ligand>
        <name>Zn(2+)</name>
        <dbReference type="ChEBI" id="CHEBI:29105"/>
        <label>2</label>
    </ligand>
</feature>
<evidence type="ECO:0000256" key="4">
    <source>
        <dbReference type="ARBA" id="ARBA00022801"/>
    </source>
</evidence>
<dbReference type="GO" id="GO:0004035">
    <property type="term" value="F:alkaline phosphatase activity"/>
    <property type="evidence" value="ECO:0007669"/>
    <property type="project" value="TreeGrafter"/>
</dbReference>
<evidence type="ECO:0000313" key="11">
    <source>
        <dbReference type="EMBL" id="MTT30624.1"/>
    </source>
</evidence>
<dbReference type="CDD" id="cd16012">
    <property type="entry name" value="ALP"/>
    <property type="match status" value="1"/>
</dbReference>
<dbReference type="SMART" id="SM00098">
    <property type="entry name" value="alkPPc"/>
    <property type="match status" value="1"/>
</dbReference>
<dbReference type="GO" id="GO:0046872">
    <property type="term" value="F:metal ion binding"/>
    <property type="evidence" value="ECO:0007669"/>
    <property type="project" value="UniProtKB-KW"/>
</dbReference>
<keyword evidence="6 8" id="KW-0460">Magnesium</keyword>
<keyword evidence="4" id="KW-0378">Hydrolase</keyword>